<sequence length="402" mass="45923">MFQYSDIAFGGDPNNISLFGQSAGGASVGHHLIAQQSWDYFHRALLISGNMMSPWGLETDIAKARSDAFLLGRLIGCADGLTSAELVTCLRTKDAKEISAAANGCRSLTGNSSLLILVFYWPTETLKQCSVIVGNTQDDGSIVNIRAFPSQLVPPFLLKPTSDYPTFRDKLETFTYTFVNDVIITAIEQQYIDWTQYENPDSNYFFTFMDIATDEAFHCTSEHTSREYTTNGNTVYRYFFTHLPKTSYWPSAPRWIGVAHAEDLPFVFGYGFSPFREWEFTSDEEQLSLDIMRYFTNFAKTGDPNNSDDNDGNSDPESEWKEFEIPGLVLKEFNPNLNDLTGVRADNCRMWNHNIPSMVDYTDNLSEYEAQWREEITIWKYDDVTKWRLSFNDYQQNSDSCT</sequence>
<dbReference type="PROSITE" id="PS00122">
    <property type="entry name" value="CARBOXYLESTERASE_B_1"/>
    <property type="match status" value="1"/>
</dbReference>
<comment type="similarity">
    <text evidence="1 4">Belongs to the type-B carboxylesterase/lipase family.</text>
</comment>
<dbReference type="OrthoDB" id="10360815at2759"/>
<dbReference type="STRING" id="307972.A0A2G8LDB8"/>
<evidence type="ECO:0000256" key="2">
    <source>
        <dbReference type="ARBA" id="ARBA00022487"/>
    </source>
</evidence>
<organism evidence="6 7">
    <name type="scientific">Stichopus japonicus</name>
    <name type="common">Sea cucumber</name>
    <dbReference type="NCBI Taxonomy" id="307972"/>
    <lineage>
        <taxon>Eukaryota</taxon>
        <taxon>Metazoa</taxon>
        <taxon>Echinodermata</taxon>
        <taxon>Eleutherozoa</taxon>
        <taxon>Echinozoa</taxon>
        <taxon>Holothuroidea</taxon>
        <taxon>Aspidochirotacea</taxon>
        <taxon>Aspidochirotida</taxon>
        <taxon>Stichopodidae</taxon>
        <taxon>Apostichopus</taxon>
    </lineage>
</organism>
<protein>
    <recommendedName>
        <fullName evidence="4">Carboxylic ester hydrolase</fullName>
        <ecNumber evidence="4">3.1.1.-</ecNumber>
    </recommendedName>
</protein>
<keyword evidence="7" id="KW-1185">Reference proteome</keyword>
<evidence type="ECO:0000313" key="7">
    <source>
        <dbReference type="Proteomes" id="UP000230750"/>
    </source>
</evidence>
<comment type="caution">
    <text evidence="6">The sequence shown here is derived from an EMBL/GenBank/DDBJ whole genome shotgun (WGS) entry which is preliminary data.</text>
</comment>
<keyword evidence="3 4" id="KW-0378">Hydrolase</keyword>
<dbReference type="GO" id="GO:0019695">
    <property type="term" value="P:choline metabolic process"/>
    <property type="evidence" value="ECO:0007669"/>
    <property type="project" value="TreeGrafter"/>
</dbReference>
<dbReference type="InterPro" id="IPR050654">
    <property type="entry name" value="AChE-related_enzymes"/>
</dbReference>
<dbReference type="GO" id="GO:0005615">
    <property type="term" value="C:extracellular space"/>
    <property type="evidence" value="ECO:0007669"/>
    <property type="project" value="TreeGrafter"/>
</dbReference>
<dbReference type="PANTHER" id="PTHR43918:SF4">
    <property type="entry name" value="CARBOXYLIC ESTER HYDROLASE"/>
    <property type="match status" value="1"/>
</dbReference>
<dbReference type="GO" id="GO:0006581">
    <property type="term" value="P:acetylcholine catabolic process"/>
    <property type="evidence" value="ECO:0007669"/>
    <property type="project" value="TreeGrafter"/>
</dbReference>
<dbReference type="InterPro" id="IPR019826">
    <property type="entry name" value="Carboxylesterase_B_AS"/>
</dbReference>
<name>A0A2G8LDB8_STIJA</name>
<reference evidence="6 7" key="1">
    <citation type="journal article" date="2017" name="PLoS Biol.">
        <title>The sea cucumber genome provides insights into morphological evolution and visceral regeneration.</title>
        <authorList>
            <person name="Zhang X."/>
            <person name="Sun L."/>
            <person name="Yuan J."/>
            <person name="Sun Y."/>
            <person name="Gao Y."/>
            <person name="Zhang L."/>
            <person name="Li S."/>
            <person name="Dai H."/>
            <person name="Hamel J.F."/>
            <person name="Liu C."/>
            <person name="Yu Y."/>
            <person name="Liu S."/>
            <person name="Lin W."/>
            <person name="Guo K."/>
            <person name="Jin S."/>
            <person name="Xu P."/>
            <person name="Storey K.B."/>
            <person name="Huan P."/>
            <person name="Zhang T."/>
            <person name="Zhou Y."/>
            <person name="Zhang J."/>
            <person name="Lin C."/>
            <person name="Li X."/>
            <person name="Xing L."/>
            <person name="Huo D."/>
            <person name="Sun M."/>
            <person name="Wang L."/>
            <person name="Mercier A."/>
            <person name="Li F."/>
            <person name="Yang H."/>
            <person name="Xiang J."/>
        </authorList>
    </citation>
    <scope>NUCLEOTIDE SEQUENCE [LARGE SCALE GENOMIC DNA]</scope>
    <source>
        <strain evidence="6">Shaxun</strain>
        <tissue evidence="6">Muscle</tissue>
    </source>
</reference>
<evidence type="ECO:0000259" key="5">
    <source>
        <dbReference type="Pfam" id="PF00135"/>
    </source>
</evidence>
<dbReference type="EMBL" id="MRZV01000118">
    <property type="protein sequence ID" value="PIK58232.1"/>
    <property type="molecule type" value="Genomic_DNA"/>
</dbReference>
<gene>
    <name evidence="6" type="ORF">BSL78_04819</name>
</gene>
<dbReference type="SUPFAM" id="SSF53474">
    <property type="entry name" value="alpha/beta-Hydrolases"/>
    <property type="match status" value="1"/>
</dbReference>
<dbReference type="Pfam" id="PF00135">
    <property type="entry name" value="COesterase"/>
    <property type="match status" value="1"/>
</dbReference>
<dbReference type="GO" id="GO:0005886">
    <property type="term" value="C:plasma membrane"/>
    <property type="evidence" value="ECO:0007669"/>
    <property type="project" value="TreeGrafter"/>
</dbReference>
<evidence type="ECO:0000256" key="3">
    <source>
        <dbReference type="ARBA" id="ARBA00022801"/>
    </source>
</evidence>
<dbReference type="PANTHER" id="PTHR43918">
    <property type="entry name" value="ACETYLCHOLINESTERASE"/>
    <property type="match status" value="1"/>
</dbReference>
<keyword evidence="2" id="KW-0719">Serine esterase</keyword>
<dbReference type="Proteomes" id="UP000230750">
    <property type="component" value="Unassembled WGS sequence"/>
</dbReference>
<dbReference type="AlphaFoldDB" id="A0A2G8LDB8"/>
<dbReference type="InterPro" id="IPR002018">
    <property type="entry name" value="CarbesteraseB"/>
</dbReference>
<evidence type="ECO:0000256" key="4">
    <source>
        <dbReference type="RuleBase" id="RU361235"/>
    </source>
</evidence>
<accession>A0A2G8LDB8</accession>
<evidence type="ECO:0000313" key="6">
    <source>
        <dbReference type="EMBL" id="PIK58232.1"/>
    </source>
</evidence>
<proteinExistence type="inferred from homology"/>
<dbReference type="Gene3D" id="3.40.50.1820">
    <property type="entry name" value="alpha/beta hydrolase"/>
    <property type="match status" value="1"/>
</dbReference>
<feature type="domain" description="Carboxylesterase type B" evidence="5">
    <location>
        <begin position="8"/>
        <end position="323"/>
    </location>
</feature>
<dbReference type="EC" id="3.1.1.-" evidence="4"/>
<dbReference type="InterPro" id="IPR029058">
    <property type="entry name" value="AB_hydrolase_fold"/>
</dbReference>
<dbReference type="GO" id="GO:0003990">
    <property type="term" value="F:acetylcholinesterase activity"/>
    <property type="evidence" value="ECO:0007669"/>
    <property type="project" value="TreeGrafter"/>
</dbReference>
<evidence type="ECO:0000256" key="1">
    <source>
        <dbReference type="ARBA" id="ARBA00005964"/>
    </source>
</evidence>